<reference evidence="1" key="1">
    <citation type="submission" date="2022-01" db="EMBL/GenBank/DDBJ databases">
        <authorList>
            <person name="King R."/>
        </authorList>
    </citation>
    <scope>NUCLEOTIDE SEQUENCE</scope>
</reference>
<keyword evidence="2" id="KW-1185">Reference proteome</keyword>
<evidence type="ECO:0000313" key="2">
    <source>
        <dbReference type="Proteomes" id="UP001153636"/>
    </source>
</evidence>
<organism evidence="1 2">
    <name type="scientific">Psylliodes chrysocephalus</name>
    <dbReference type="NCBI Taxonomy" id="3402493"/>
    <lineage>
        <taxon>Eukaryota</taxon>
        <taxon>Metazoa</taxon>
        <taxon>Ecdysozoa</taxon>
        <taxon>Arthropoda</taxon>
        <taxon>Hexapoda</taxon>
        <taxon>Insecta</taxon>
        <taxon>Pterygota</taxon>
        <taxon>Neoptera</taxon>
        <taxon>Endopterygota</taxon>
        <taxon>Coleoptera</taxon>
        <taxon>Polyphaga</taxon>
        <taxon>Cucujiformia</taxon>
        <taxon>Chrysomeloidea</taxon>
        <taxon>Chrysomelidae</taxon>
        <taxon>Galerucinae</taxon>
        <taxon>Alticini</taxon>
        <taxon>Psylliodes</taxon>
    </lineage>
</organism>
<proteinExistence type="predicted"/>
<dbReference type="OrthoDB" id="6782026at2759"/>
<evidence type="ECO:0000313" key="1">
    <source>
        <dbReference type="EMBL" id="CAH1107405.1"/>
    </source>
</evidence>
<name>A0A9P0GF05_9CUCU</name>
<dbReference type="Proteomes" id="UP001153636">
    <property type="component" value="Chromosome 21"/>
</dbReference>
<gene>
    <name evidence="1" type="ORF">PSYICH_LOCUS8083</name>
</gene>
<dbReference type="EMBL" id="OV651833">
    <property type="protein sequence ID" value="CAH1107405.1"/>
    <property type="molecule type" value="Genomic_DNA"/>
</dbReference>
<dbReference type="AlphaFoldDB" id="A0A9P0GF05"/>
<sequence length="386" mass="44594">MISIEEDKQFLINQRKKGRPGFMYGIDLKEFKITTKRKTRIMERREADVMRKEQSDREVEQMMQTAELVSTSSSILESDVSVVPVAGTSTANIVIEHTSPEDMEFASLLSESPRAKRKRGFRNIMTTKLCAALDKRKISDRDAVHILIATIEALDLDVQEFIINRSSIHFYREKIRKEKASKIKKYFKDTKLQAAVVHWDGKLLPALTETEQNALCDICIFIVSVYIEAWFCAPSAAKAPYQDFTVLSKLFAYQAIDRDISQVALQKLSNHLWYLSPEVVALAFFDPNVPFESKIKMVNALNRETELLIKNEKRIQIQIDEIPPIINDRIEQFVTSETREFFKRFELDDEFLMTDPLTWHQNECFVKGLELVNKLKVVNDSAERGV</sequence>
<accession>A0A9P0GF05</accession>
<protein>
    <submittedName>
        <fullName evidence="1">Uncharacterized protein</fullName>
    </submittedName>
</protein>